<dbReference type="Gene3D" id="3.40.50.1240">
    <property type="entry name" value="Phosphoglycerate mutase-like"/>
    <property type="match status" value="1"/>
</dbReference>
<dbReference type="RefSeq" id="WP_047844676.1">
    <property type="nucleotide sequence ID" value="NZ_AEJF01000005.1"/>
</dbReference>
<organism evidence="1 2">
    <name type="scientific">Caballeronia mineralivorans PML1(12)</name>
    <dbReference type="NCBI Taxonomy" id="908627"/>
    <lineage>
        <taxon>Bacteria</taxon>
        <taxon>Pseudomonadati</taxon>
        <taxon>Pseudomonadota</taxon>
        <taxon>Betaproteobacteria</taxon>
        <taxon>Burkholderiales</taxon>
        <taxon>Burkholderiaceae</taxon>
        <taxon>Caballeronia</taxon>
    </lineage>
</organism>
<accession>A0A0J1G731</accession>
<dbReference type="SMART" id="SM00855">
    <property type="entry name" value="PGAM"/>
    <property type="match status" value="1"/>
</dbReference>
<reference evidence="1 2" key="1">
    <citation type="journal article" date="2015" name="Genome Announc.">
        <title>Draft Genome Sequence of Burkholderia sp. Strain PML1(12), an Ectomycorrhizosphere-Inhabiting Bacterium with Effective Mineral-Weathering Ability.</title>
        <authorList>
            <person name="Uroz S."/>
            <person name="Oger P."/>
        </authorList>
    </citation>
    <scope>NUCLEOTIDE SEQUENCE [LARGE SCALE GENOMIC DNA]</scope>
    <source>
        <strain evidence="2">PML1(12)</strain>
    </source>
</reference>
<dbReference type="EMBL" id="AEJF01000005">
    <property type="protein sequence ID" value="KLU28073.1"/>
    <property type="molecule type" value="Genomic_DNA"/>
</dbReference>
<dbReference type="CDD" id="cd07067">
    <property type="entry name" value="HP_PGM_like"/>
    <property type="match status" value="1"/>
</dbReference>
<sequence>MNLILWRHAEAEDQAASDLVRQLTPRGVKQAQAAAKWLKSRIDDDTVFLVSPATRTIQTMEAFGDRYSVVKELAPGASAQAVLDAAQWPGGVAETVVVVGHQPTLGRAAASLMTGHEAEWTLKKGGIWWFQQRSRAGDDQIVLRAVTSPDLL</sequence>
<proteinExistence type="predicted"/>
<evidence type="ECO:0000313" key="1">
    <source>
        <dbReference type="EMBL" id="KLU28073.1"/>
    </source>
</evidence>
<keyword evidence="2" id="KW-1185">Reference proteome</keyword>
<dbReference type="Proteomes" id="UP000035963">
    <property type="component" value="Unassembled WGS sequence"/>
</dbReference>
<dbReference type="AlphaFoldDB" id="A0A0J1G731"/>
<gene>
    <name evidence="1" type="ORF">EOS_00650</name>
</gene>
<dbReference type="InterPro" id="IPR013078">
    <property type="entry name" value="His_Pase_superF_clade-1"/>
</dbReference>
<name>A0A0J1G731_9BURK</name>
<evidence type="ECO:0000313" key="2">
    <source>
        <dbReference type="Proteomes" id="UP000035963"/>
    </source>
</evidence>
<dbReference type="SUPFAM" id="SSF53254">
    <property type="entry name" value="Phosphoglycerate mutase-like"/>
    <property type="match status" value="1"/>
</dbReference>
<dbReference type="InterPro" id="IPR029033">
    <property type="entry name" value="His_PPase_superfam"/>
</dbReference>
<dbReference type="OrthoDB" id="9814783at2"/>
<comment type="caution">
    <text evidence="1">The sequence shown here is derived from an EMBL/GenBank/DDBJ whole genome shotgun (WGS) entry which is preliminary data.</text>
</comment>
<dbReference type="Pfam" id="PF00300">
    <property type="entry name" value="His_Phos_1"/>
    <property type="match status" value="1"/>
</dbReference>
<dbReference type="PATRIC" id="fig|908627.4.peg.142"/>
<protein>
    <submittedName>
        <fullName evidence="1">Phosphohistidine phosphatase</fullName>
    </submittedName>
</protein>